<dbReference type="Proteomes" id="UP000502260">
    <property type="component" value="Chromosome"/>
</dbReference>
<proteinExistence type="predicted"/>
<sequence>MLDFLPFGRKKTPPSSDPLGSLKAATSWLHELPMGDTFAAHEKIVTLLNEFSEKAEPPSKARLQVLMHLDEGAQELQHTLTQQYLRNPRMSRQIESRLWNAVFSFHWQIARGYHMFVMSYVGNPNSSDIRHDIPLITARAIRHFAQQAKCRYFRYETIGAKLWKHVHNLYRLSEYEEFERKPLLIYPKCPGHTTCAEEYLQLLSLDVLNTNSLFPKQIEMVDLWLDSWAAALKLERDYDPQRHVFCVNLGEDKGPRRVRKPPAADSMFRCWGSDALMERVKQTKDALQHGETPAKLGLGEDCRLPTCLEFIDRITQQWSPSGEERVRRKQERIAKVKLIDVVKDFLEICVQVKQDNEALSPKQEEEEQKVKISYEEMLDVRLYGFVTQRTQAKLNQAKQPQPTQQAQQVAHHERWLMENESSSGFGATVDAVHDDWVRLGKLVGLKPERSHNWVVGVIRRLSLLESGQRNVGIEVLAKAPVTVMLKATKPRHSGYTVDGIDAVDIVLPVSALYLPPNAEDKSGVSLIMDSVEYAPGRHFELSARSRSYSIALGRVIEKGDDWLRASFEILQKK</sequence>
<name>A0A6F8VGF0_9PROT</name>
<dbReference type="RefSeq" id="WP_173068660.1">
    <property type="nucleotide sequence ID" value="NZ_AP022853.1"/>
</dbReference>
<organism evidence="2 3">
    <name type="scientific">Sulfurimicrobium lacus</name>
    <dbReference type="NCBI Taxonomy" id="2715678"/>
    <lineage>
        <taxon>Bacteria</taxon>
        <taxon>Pseudomonadati</taxon>
        <taxon>Pseudomonadota</taxon>
        <taxon>Betaproteobacteria</taxon>
        <taxon>Nitrosomonadales</taxon>
        <taxon>Sulfuricellaceae</taxon>
        <taxon>Sulfurimicrobium</taxon>
    </lineage>
</organism>
<protein>
    <recommendedName>
        <fullName evidence="4">GTPase</fullName>
    </recommendedName>
</protein>
<evidence type="ECO:0008006" key="4">
    <source>
        <dbReference type="Google" id="ProtNLM"/>
    </source>
</evidence>
<evidence type="ECO:0000256" key="1">
    <source>
        <dbReference type="SAM" id="MobiDB-lite"/>
    </source>
</evidence>
<evidence type="ECO:0000313" key="3">
    <source>
        <dbReference type="Proteomes" id="UP000502260"/>
    </source>
</evidence>
<dbReference type="AlphaFoldDB" id="A0A6F8VGF0"/>
<feature type="region of interest" description="Disordered" evidence="1">
    <location>
        <begin position="1"/>
        <end position="20"/>
    </location>
</feature>
<gene>
    <name evidence="2" type="ORF">SKTS_36400</name>
</gene>
<evidence type="ECO:0000313" key="2">
    <source>
        <dbReference type="EMBL" id="BCB28754.1"/>
    </source>
</evidence>
<reference evidence="3" key="1">
    <citation type="submission" date="2020-03" db="EMBL/GenBank/DDBJ databases">
        <title>Complete genome sequence of sulfur-oxidizing bacterium skT11.</title>
        <authorList>
            <person name="Kanda M."/>
            <person name="Kojima H."/>
            <person name="Fukui M."/>
        </authorList>
    </citation>
    <scope>NUCLEOTIDE SEQUENCE [LARGE SCALE GENOMIC DNA]</scope>
    <source>
        <strain evidence="3">skT11</strain>
    </source>
</reference>
<accession>A0A6F8VGF0</accession>
<dbReference type="KEGG" id="slac:SKTS_36400"/>
<keyword evidence="3" id="KW-1185">Reference proteome</keyword>
<dbReference type="EMBL" id="AP022853">
    <property type="protein sequence ID" value="BCB28754.1"/>
    <property type="molecule type" value="Genomic_DNA"/>
</dbReference>